<protein>
    <recommendedName>
        <fullName evidence="4">Dynein heavy chain coiled coil stalk domain-containing protein</fullName>
    </recommendedName>
</protein>
<dbReference type="PANTHER" id="PTHR22878:SF68">
    <property type="entry name" value="DYNEIN HEAVY CHAIN 6, AXONEMAL-LIKE"/>
    <property type="match status" value="1"/>
</dbReference>
<dbReference type="InterPro" id="IPR026983">
    <property type="entry name" value="DHC"/>
</dbReference>
<name>A0ABQ7FTN2_DUNSA</name>
<sequence length="95" mass="10685">MRSKTTKDDVELVKIHVDSERSDAESIRHTVVEEEVEVKLKQAETQHLKDDAQRDLEHVLPALEDAEKALASLNKTDIIEIKTFTKPPALVLVSA</sequence>
<gene>
    <name evidence="5" type="ORF">DUNSADRAFT_6865</name>
</gene>
<evidence type="ECO:0000256" key="2">
    <source>
        <dbReference type="ARBA" id="ARBA00023069"/>
    </source>
</evidence>
<dbReference type="PANTHER" id="PTHR22878">
    <property type="entry name" value="DYNEIN HEAVY CHAIN 6, AXONEMAL-LIKE-RELATED"/>
    <property type="match status" value="1"/>
</dbReference>
<proteinExistence type="predicted"/>
<accession>A0ABQ7FTN2</accession>
<keyword evidence="3" id="KW-0966">Cell projection</keyword>
<evidence type="ECO:0000256" key="1">
    <source>
        <dbReference type="ARBA" id="ARBA00004138"/>
    </source>
</evidence>
<evidence type="ECO:0000259" key="4">
    <source>
        <dbReference type="Pfam" id="PF12777"/>
    </source>
</evidence>
<keyword evidence="2" id="KW-0969">Cilium</keyword>
<evidence type="ECO:0000256" key="3">
    <source>
        <dbReference type="ARBA" id="ARBA00023273"/>
    </source>
</evidence>
<dbReference type="Proteomes" id="UP000815325">
    <property type="component" value="Unassembled WGS sequence"/>
</dbReference>
<keyword evidence="6" id="KW-1185">Reference proteome</keyword>
<dbReference type="EMBL" id="MU071960">
    <property type="protein sequence ID" value="KAF5825801.1"/>
    <property type="molecule type" value="Genomic_DNA"/>
</dbReference>
<evidence type="ECO:0000313" key="6">
    <source>
        <dbReference type="Proteomes" id="UP000815325"/>
    </source>
</evidence>
<comment type="subcellular location">
    <subcellularLocation>
        <location evidence="1">Cell projection</location>
        <location evidence="1">Cilium</location>
    </subcellularLocation>
</comment>
<reference evidence="5" key="1">
    <citation type="submission" date="2017-08" db="EMBL/GenBank/DDBJ databases">
        <authorList>
            <person name="Polle J.E."/>
            <person name="Barry K."/>
            <person name="Cushman J."/>
            <person name="Schmutz J."/>
            <person name="Tran D."/>
            <person name="Hathwaick L.T."/>
            <person name="Yim W.C."/>
            <person name="Jenkins J."/>
            <person name="Mckie-Krisberg Z.M."/>
            <person name="Prochnik S."/>
            <person name="Lindquist E."/>
            <person name="Dockter R.B."/>
            <person name="Adam C."/>
            <person name="Molina H."/>
            <person name="Bunkerborg J."/>
            <person name="Jin E."/>
            <person name="Buchheim M."/>
            <person name="Magnuson J."/>
        </authorList>
    </citation>
    <scope>NUCLEOTIDE SEQUENCE</scope>
    <source>
        <strain evidence="5">CCAP 19/18</strain>
    </source>
</reference>
<feature type="domain" description="Dynein heavy chain coiled coil stalk" evidence="4">
    <location>
        <begin position="16"/>
        <end position="91"/>
    </location>
</feature>
<evidence type="ECO:0000313" key="5">
    <source>
        <dbReference type="EMBL" id="KAF5825801.1"/>
    </source>
</evidence>
<dbReference type="InterPro" id="IPR024743">
    <property type="entry name" value="Dynein_HC_stalk"/>
</dbReference>
<dbReference type="Gene3D" id="1.20.920.20">
    <property type="match status" value="1"/>
</dbReference>
<organism evidence="5 6">
    <name type="scientific">Dunaliella salina</name>
    <name type="common">Green alga</name>
    <name type="synonym">Protococcus salinus</name>
    <dbReference type="NCBI Taxonomy" id="3046"/>
    <lineage>
        <taxon>Eukaryota</taxon>
        <taxon>Viridiplantae</taxon>
        <taxon>Chlorophyta</taxon>
        <taxon>core chlorophytes</taxon>
        <taxon>Chlorophyceae</taxon>
        <taxon>CS clade</taxon>
        <taxon>Chlamydomonadales</taxon>
        <taxon>Dunaliellaceae</taxon>
        <taxon>Dunaliella</taxon>
    </lineage>
</organism>
<comment type="caution">
    <text evidence="5">The sequence shown here is derived from an EMBL/GenBank/DDBJ whole genome shotgun (WGS) entry which is preliminary data.</text>
</comment>
<dbReference type="Pfam" id="PF12777">
    <property type="entry name" value="MT"/>
    <property type="match status" value="1"/>
</dbReference>